<evidence type="ECO:0000313" key="3">
    <source>
        <dbReference type="Proteomes" id="UP000499080"/>
    </source>
</evidence>
<sequence>MVRLADRFTALYRKYLTNSCTGPENASNSPLAMGPSPATSRDSVSTLQTTADVGKSEIPFTMQRDVHSLYLITTRNQAHNS</sequence>
<dbReference type="AlphaFoldDB" id="A0A4Y2U5E4"/>
<keyword evidence="3" id="KW-1185">Reference proteome</keyword>
<feature type="compositionally biased region" description="Polar residues" evidence="1">
    <location>
        <begin position="19"/>
        <end position="30"/>
    </location>
</feature>
<evidence type="ECO:0000313" key="2">
    <source>
        <dbReference type="EMBL" id="GBO06906.1"/>
    </source>
</evidence>
<organism evidence="2 3">
    <name type="scientific">Araneus ventricosus</name>
    <name type="common">Orbweaver spider</name>
    <name type="synonym">Epeira ventricosa</name>
    <dbReference type="NCBI Taxonomy" id="182803"/>
    <lineage>
        <taxon>Eukaryota</taxon>
        <taxon>Metazoa</taxon>
        <taxon>Ecdysozoa</taxon>
        <taxon>Arthropoda</taxon>
        <taxon>Chelicerata</taxon>
        <taxon>Arachnida</taxon>
        <taxon>Araneae</taxon>
        <taxon>Araneomorphae</taxon>
        <taxon>Entelegynae</taxon>
        <taxon>Araneoidea</taxon>
        <taxon>Araneidae</taxon>
        <taxon>Araneus</taxon>
    </lineage>
</organism>
<feature type="region of interest" description="Disordered" evidence="1">
    <location>
        <begin position="19"/>
        <end position="45"/>
    </location>
</feature>
<gene>
    <name evidence="2" type="ORF">AVEN_273028_1</name>
</gene>
<dbReference type="EMBL" id="BGPR01033096">
    <property type="protein sequence ID" value="GBO06906.1"/>
    <property type="molecule type" value="Genomic_DNA"/>
</dbReference>
<comment type="caution">
    <text evidence="2">The sequence shown here is derived from an EMBL/GenBank/DDBJ whole genome shotgun (WGS) entry which is preliminary data.</text>
</comment>
<name>A0A4Y2U5E4_ARAVE</name>
<protein>
    <submittedName>
        <fullName evidence="2">Uncharacterized protein</fullName>
    </submittedName>
</protein>
<evidence type="ECO:0000256" key="1">
    <source>
        <dbReference type="SAM" id="MobiDB-lite"/>
    </source>
</evidence>
<reference evidence="2 3" key="1">
    <citation type="journal article" date="2019" name="Sci. Rep.">
        <title>Orb-weaving spider Araneus ventricosus genome elucidates the spidroin gene catalogue.</title>
        <authorList>
            <person name="Kono N."/>
            <person name="Nakamura H."/>
            <person name="Ohtoshi R."/>
            <person name="Moran D.A.P."/>
            <person name="Shinohara A."/>
            <person name="Yoshida Y."/>
            <person name="Fujiwara M."/>
            <person name="Mori M."/>
            <person name="Tomita M."/>
            <person name="Arakawa K."/>
        </authorList>
    </citation>
    <scope>NUCLEOTIDE SEQUENCE [LARGE SCALE GENOMIC DNA]</scope>
</reference>
<dbReference type="Proteomes" id="UP000499080">
    <property type="component" value="Unassembled WGS sequence"/>
</dbReference>
<accession>A0A4Y2U5E4</accession>
<proteinExistence type="predicted"/>